<dbReference type="PANTHER" id="PTHR43578">
    <property type="entry name" value="NADH-QUINONE OXIDOREDUCTASE SUBUNIT F"/>
    <property type="match status" value="1"/>
</dbReference>
<feature type="domain" description="NADH-ubiquinone oxidoreductase 51kDa subunit iron-sulphur binding" evidence="6">
    <location>
        <begin position="348"/>
        <end position="393"/>
    </location>
</feature>
<evidence type="ECO:0000256" key="5">
    <source>
        <dbReference type="ARBA" id="ARBA00023014"/>
    </source>
</evidence>
<dbReference type="SUPFAM" id="SSF140490">
    <property type="entry name" value="Nqo1C-terminal domain-like"/>
    <property type="match status" value="1"/>
</dbReference>
<name>A0A1T4MV16_9FIRM</name>
<sequence>MYEAEIDNKIITPYARDEVFADEMRIVLRNCGLIDPENIKDYIARDGYKELGTVLTELEPMKIIEMIDESGLRGRGGAGFRTGLKWKFTNQAEGKEKYVIANADEGEPGTSKDRLIMEGDPHTLLESMAIAGYVIGANTGYIYIRGEYQLAVSRLETAIQQAENLGLLGDNIFDSGFDFEIKIREGAGAYVCGEETALIKSIEGERGEPQVKPPYPPNEGLWGQPTLVNNVETLANIPVIIKKGAEWFSNIGTETCPGTKVFTLSGDVENEGVIEVPMGTPLREIIEDFGGGIADDREFKMAQSGGTSGGCMPKTLLDTPMDYDSLAEIGMTLGSGALLIMDETHCIVDMVKCFMRFFKHESCGKCVPCREGNTRFYNILDKISQGEGALEDLDRLKDLADTMSKTALCGLGQTAPTPIYTTLRYFKDEYLNHIEDKVCTTGSCRDLTAPLNEGQNRRERLWK</sequence>
<dbReference type="RefSeq" id="WP_078810070.1">
    <property type="nucleotide sequence ID" value="NZ_FUWM01000012.1"/>
</dbReference>
<dbReference type="GO" id="GO:0010181">
    <property type="term" value="F:FMN binding"/>
    <property type="evidence" value="ECO:0007669"/>
    <property type="project" value="InterPro"/>
</dbReference>
<dbReference type="GO" id="GO:0046872">
    <property type="term" value="F:metal ion binding"/>
    <property type="evidence" value="ECO:0007669"/>
    <property type="project" value="UniProtKB-KW"/>
</dbReference>
<dbReference type="InterPro" id="IPR011538">
    <property type="entry name" value="Nuo51_FMN-bd"/>
</dbReference>
<organism evidence="7 8">
    <name type="scientific">Selenihalanaerobacter shriftii</name>
    <dbReference type="NCBI Taxonomy" id="142842"/>
    <lineage>
        <taxon>Bacteria</taxon>
        <taxon>Bacillati</taxon>
        <taxon>Bacillota</taxon>
        <taxon>Clostridia</taxon>
        <taxon>Halanaerobiales</taxon>
        <taxon>Halobacteroidaceae</taxon>
        <taxon>Selenihalanaerobacter</taxon>
    </lineage>
</organism>
<dbReference type="OrthoDB" id="9761899at2"/>
<dbReference type="InterPro" id="IPR037225">
    <property type="entry name" value="Nuo51_FMN-bd_sf"/>
</dbReference>
<evidence type="ECO:0000256" key="2">
    <source>
        <dbReference type="ARBA" id="ARBA00022485"/>
    </source>
</evidence>
<dbReference type="Gene3D" id="1.20.1440.230">
    <property type="entry name" value="NADH-ubiquinone oxidoreductase 51kDa subunit, iron-sulphur binding domain"/>
    <property type="match status" value="1"/>
</dbReference>
<dbReference type="Gene3D" id="3.40.50.11540">
    <property type="entry name" value="NADH-ubiquinone oxidoreductase 51kDa subunit"/>
    <property type="match status" value="1"/>
</dbReference>
<dbReference type="FunFam" id="1.20.1440.230:FF:000001">
    <property type="entry name" value="Mitochondrial NADH dehydrogenase flavoprotein 1"/>
    <property type="match status" value="1"/>
</dbReference>
<dbReference type="Pfam" id="PF10531">
    <property type="entry name" value="SLBB"/>
    <property type="match status" value="1"/>
</dbReference>
<dbReference type="PANTHER" id="PTHR43578:SF3">
    <property type="entry name" value="NADH-QUINONE OXIDOREDUCTASE SUBUNIT F"/>
    <property type="match status" value="1"/>
</dbReference>
<dbReference type="SMART" id="SM00928">
    <property type="entry name" value="NADH_4Fe-4S"/>
    <property type="match status" value="1"/>
</dbReference>
<proteinExistence type="inferred from homology"/>
<evidence type="ECO:0000256" key="4">
    <source>
        <dbReference type="ARBA" id="ARBA00023004"/>
    </source>
</evidence>
<keyword evidence="5" id="KW-0411">Iron-sulfur</keyword>
<dbReference type="AlphaFoldDB" id="A0A1T4MV16"/>
<dbReference type="Pfam" id="PF01512">
    <property type="entry name" value="Complex1_51K"/>
    <property type="match status" value="1"/>
</dbReference>
<dbReference type="Proteomes" id="UP000190625">
    <property type="component" value="Unassembled WGS sequence"/>
</dbReference>
<dbReference type="PROSITE" id="PS00645">
    <property type="entry name" value="COMPLEX1_51K_2"/>
    <property type="match status" value="1"/>
</dbReference>
<dbReference type="EMBL" id="FUWM01000012">
    <property type="protein sequence ID" value="SJZ70832.1"/>
    <property type="molecule type" value="Genomic_DNA"/>
</dbReference>
<dbReference type="GO" id="GO:0008137">
    <property type="term" value="F:NADH dehydrogenase (ubiquinone) activity"/>
    <property type="evidence" value="ECO:0007669"/>
    <property type="project" value="InterPro"/>
</dbReference>
<keyword evidence="2" id="KW-0004">4Fe-4S</keyword>
<comment type="similarity">
    <text evidence="1">Belongs to the complex I 51 kDa subunit family.</text>
</comment>
<reference evidence="8" key="1">
    <citation type="submission" date="2017-02" db="EMBL/GenBank/DDBJ databases">
        <authorList>
            <person name="Varghese N."/>
            <person name="Submissions S."/>
        </authorList>
    </citation>
    <scope>NUCLEOTIDE SEQUENCE [LARGE SCALE GENOMIC DNA]</scope>
    <source>
        <strain evidence="8">ATCC BAA-73</strain>
    </source>
</reference>
<evidence type="ECO:0000256" key="3">
    <source>
        <dbReference type="ARBA" id="ARBA00022723"/>
    </source>
</evidence>
<dbReference type="InterPro" id="IPR001949">
    <property type="entry name" value="NADH-UbQ_OxRdtase_51kDa_CS"/>
</dbReference>
<dbReference type="Gene3D" id="3.10.20.600">
    <property type="match status" value="1"/>
</dbReference>
<dbReference type="SUPFAM" id="SSF142019">
    <property type="entry name" value="Nqo1 FMN-binding domain-like"/>
    <property type="match status" value="1"/>
</dbReference>
<accession>A0A1T4MV16</accession>
<keyword evidence="3" id="KW-0479">Metal-binding</keyword>
<evidence type="ECO:0000313" key="7">
    <source>
        <dbReference type="EMBL" id="SJZ70832.1"/>
    </source>
</evidence>
<dbReference type="NCBIfam" id="NF010120">
    <property type="entry name" value="PRK13596.1"/>
    <property type="match status" value="1"/>
</dbReference>
<dbReference type="InterPro" id="IPR037207">
    <property type="entry name" value="Nuop51_4Fe4S-bd_sf"/>
</dbReference>
<keyword evidence="4" id="KW-0408">Iron</keyword>
<dbReference type="FunFam" id="3.40.50.11540:FF:000001">
    <property type="entry name" value="NADH dehydrogenase [ubiquinone] flavoprotein 1, mitochondrial"/>
    <property type="match status" value="1"/>
</dbReference>
<dbReference type="STRING" id="142842.SAMN02745118_01599"/>
<dbReference type="Pfam" id="PF10589">
    <property type="entry name" value="NADH_4Fe-4S"/>
    <property type="match status" value="1"/>
</dbReference>
<evidence type="ECO:0000259" key="6">
    <source>
        <dbReference type="SMART" id="SM00928"/>
    </source>
</evidence>
<dbReference type="GO" id="GO:0051539">
    <property type="term" value="F:4 iron, 4 sulfur cluster binding"/>
    <property type="evidence" value="ECO:0007669"/>
    <property type="project" value="UniProtKB-KW"/>
</dbReference>
<dbReference type="InterPro" id="IPR019554">
    <property type="entry name" value="Soluble_ligand-bd"/>
</dbReference>
<dbReference type="Gene3D" id="6.10.250.1450">
    <property type="match status" value="1"/>
</dbReference>
<dbReference type="InterPro" id="IPR019575">
    <property type="entry name" value="Nuop51_4Fe4S-bd"/>
</dbReference>
<evidence type="ECO:0000313" key="8">
    <source>
        <dbReference type="Proteomes" id="UP000190625"/>
    </source>
</evidence>
<gene>
    <name evidence="7" type="ORF">SAMN02745118_01599</name>
</gene>
<keyword evidence="8" id="KW-1185">Reference proteome</keyword>
<evidence type="ECO:0000256" key="1">
    <source>
        <dbReference type="ARBA" id="ARBA00007523"/>
    </source>
</evidence>
<protein>
    <submittedName>
        <fullName evidence="7">NAD(P)-dependent iron-only hydrogenase diaphorase component flavoprotein</fullName>
    </submittedName>
</protein>
<dbReference type="SUPFAM" id="SSF142984">
    <property type="entry name" value="Nqo1 middle domain-like"/>
    <property type="match status" value="1"/>
</dbReference>